<evidence type="ECO:0000313" key="2">
    <source>
        <dbReference type="Proteomes" id="UP001060215"/>
    </source>
</evidence>
<sequence>MADGQNPSRINTFSAEEVKEIGEMKTAKQENLGQFSTKKFFVFAGGGERWDFAKEENGGEADEDQQTSLSSPVVEEGGISRRKRMAVRQTRISKRGSANVDEQTIVDSSVSSIGGCPYAKGASGNLATKDIVYMLNELGVETNVDLRKVMLAEDFISKYLGL</sequence>
<comment type="caution">
    <text evidence="1">The sequence shown here is derived from an EMBL/GenBank/DDBJ whole genome shotgun (WGS) entry which is preliminary data.</text>
</comment>
<name>A0ACC0GCX0_9ERIC</name>
<organism evidence="1 2">
    <name type="scientific">Camellia lanceoleosa</name>
    <dbReference type="NCBI Taxonomy" id="1840588"/>
    <lineage>
        <taxon>Eukaryota</taxon>
        <taxon>Viridiplantae</taxon>
        <taxon>Streptophyta</taxon>
        <taxon>Embryophyta</taxon>
        <taxon>Tracheophyta</taxon>
        <taxon>Spermatophyta</taxon>
        <taxon>Magnoliopsida</taxon>
        <taxon>eudicotyledons</taxon>
        <taxon>Gunneridae</taxon>
        <taxon>Pentapetalae</taxon>
        <taxon>asterids</taxon>
        <taxon>Ericales</taxon>
        <taxon>Theaceae</taxon>
        <taxon>Camellia</taxon>
    </lineage>
</organism>
<protein>
    <submittedName>
        <fullName evidence="1">Uncharacterized protein</fullName>
    </submittedName>
</protein>
<accession>A0ACC0GCX0</accession>
<keyword evidence="2" id="KW-1185">Reference proteome</keyword>
<reference evidence="1 2" key="1">
    <citation type="journal article" date="2022" name="Plant J.">
        <title>Chromosome-level genome of Camellia lanceoleosa provides a valuable resource for understanding genome evolution and self-incompatibility.</title>
        <authorList>
            <person name="Gong W."/>
            <person name="Xiao S."/>
            <person name="Wang L."/>
            <person name="Liao Z."/>
            <person name="Chang Y."/>
            <person name="Mo W."/>
            <person name="Hu G."/>
            <person name="Li W."/>
            <person name="Zhao G."/>
            <person name="Zhu H."/>
            <person name="Hu X."/>
            <person name="Ji K."/>
            <person name="Xiang X."/>
            <person name="Song Q."/>
            <person name="Yuan D."/>
            <person name="Jin S."/>
            <person name="Zhang L."/>
        </authorList>
    </citation>
    <scope>NUCLEOTIDE SEQUENCE [LARGE SCALE GENOMIC DNA]</scope>
    <source>
        <strain evidence="1">SQ_2022a</strain>
    </source>
</reference>
<dbReference type="EMBL" id="CM045767">
    <property type="protein sequence ID" value="KAI7998885.1"/>
    <property type="molecule type" value="Genomic_DNA"/>
</dbReference>
<dbReference type="Proteomes" id="UP001060215">
    <property type="component" value="Chromosome 10"/>
</dbReference>
<proteinExistence type="predicted"/>
<evidence type="ECO:0000313" key="1">
    <source>
        <dbReference type="EMBL" id="KAI7998885.1"/>
    </source>
</evidence>
<gene>
    <name evidence="1" type="ORF">LOK49_LG10G02596</name>
</gene>